<dbReference type="InterPro" id="IPR021449">
    <property type="entry name" value="DUF3099"/>
</dbReference>
<feature type="transmembrane region" description="Helical" evidence="2">
    <location>
        <begin position="28"/>
        <end position="45"/>
    </location>
</feature>
<dbReference type="RefSeq" id="WP_285630478.1">
    <property type="nucleotide sequence ID" value="NZ_BAAAUK010000001.1"/>
</dbReference>
<gene>
    <name evidence="3" type="ORF">MIAR_04050</name>
</gene>
<dbReference type="EMBL" id="BRZC01000002">
    <property type="protein sequence ID" value="GLC83817.1"/>
    <property type="molecule type" value="Genomic_DNA"/>
</dbReference>
<keyword evidence="2" id="KW-0812">Transmembrane</keyword>
<accession>A0ABQ5NE76</accession>
<dbReference type="Proteomes" id="UP001165068">
    <property type="component" value="Unassembled WGS sequence"/>
</dbReference>
<evidence type="ECO:0000256" key="2">
    <source>
        <dbReference type="SAM" id="Phobius"/>
    </source>
</evidence>
<sequence>MKSTRHTPSVTSLPEAPQDEAKRRVRHYAITMGIRTACFILMAVVQPIGWWTFVFAAGAIFLPYIAVVAANAGADSTPTTVESPVLELEGDAPETAAEETPKVITIHESGRPTPSRDDAS</sequence>
<evidence type="ECO:0000313" key="3">
    <source>
        <dbReference type="EMBL" id="GLC83817.1"/>
    </source>
</evidence>
<protein>
    <recommendedName>
        <fullName evidence="5">DUF3099 domain-containing protein</fullName>
    </recommendedName>
</protein>
<comment type="caution">
    <text evidence="3">The sequence shown here is derived from an EMBL/GenBank/DDBJ whole genome shotgun (WGS) entry which is preliminary data.</text>
</comment>
<organism evidence="3 4">
    <name type="scientific">Microbacterium arabinogalactanolyticum</name>
    <dbReference type="NCBI Taxonomy" id="69365"/>
    <lineage>
        <taxon>Bacteria</taxon>
        <taxon>Bacillati</taxon>
        <taxon>Actinomycetota</taxon>
        <taxon>Actinomycetes</taxon>
        <taxon>Micrococcales</taxon>
        <taxon>Microbacteriaceae</taxon>
        <taxon>Microbacterium</taxon>
    </lineage>
</organism>
<feature type="region of interest" description="Disordered" evidence="1">
    <location>
        <begin position="92"/>
        <end position="120"/>
    </location>
</feature>
<keyword evidence="4" id="KW-1185">Reference proteome</keyword>
<feature type="region of interest" description="Disordered" evidence="1">
    <location>
        <begin position="1"/>
        <end position="21"/>
    </location>
</feature>
<keyword evidence="2" id="KW-1133">Transmembrane helix</keyword>
<evidence type="ECO:0008006" key="5">
    <source>
        <dbReference type="Google" id="ProtNLM"/>
    </source>
</evidence>
<feature type="compositionally biased region" description="Polar residues" evidence="1">
    <location>
        <begin position="1"/>
        <end position="12"/>
    </location>
</feature>
<reference evidence="3" key="1">
    <citation type="submission" date="2022-08" db="EMBL/GenBank/DDBJ databases">
        <title>Draft genome sequence of Microbacterium arabinogalactanolyticum JCM 9171.</title>
        <authorList>
            <person name="Fujita K."/>
            <person name="Ishiwata A."/>
            <person name="Fushinobu S."/>
        </authorList>
    </citation>
    <scope>NUCLEOTIDE SEQUENCE</scope>
    <source>
        <strain evidence="3">JCM 9171</strain>
    </source>
</reference>
<evidence type="ECO:0000313" key="4">
    <source>
        <dbReference type="Proteomes" id="UP001165068"/>
    </source>
</evidence>
<feature type="transmembrane region" description="Helical" evidence="2">
    <location>
        <begin position="51"/>
        <end position="70"/>
    </location>
</feature>
<proteinExistence type="predicted"/>
<name>A0ABQ5NE76_9MICO</name>
<keyword evidence="2" id="KW-0472">Membrane</keyword>
<dbReference type="Pfam" id="PF11298">
    <property type="entry name" value="DUF3099"/>
    <property type="match status" value="1"/>
</dbReference>
<evidence type="ECO:0000256" key="1">
    <source>
        <dbReference type="SAM" id="MobiDB-lite"/>
    </source>
</evidence>
<feature type="compositionally biased region" description="Basic and acidic residues" evidence="1">
    <location>
        <begin position="108"/>
        <end position="120"/>
    </location>
</feature>